<dbReference type="SUPFAM" id="SSF52540">
    <property type="entry name" value="P-loop containing nucleoside triphosphate hydrolases"/>
    <property type="match status" value="1"/>
</dbReference>
<proteinExistence type="predicted"/>
<reference evidence="1 2" key="1">
    <citation type="submission" date="2017-02" db="EMBL/GenBank/DDBJ databases">
        <title>Draft genome of Acidibacillus ferrooxidans Huett2.</title>
        <authorList>
            <person name="Schopf S."/>
        </authorList>
    </citation>
    <scope>NUCLEOTIDE SEQUENCE [LARGE SCALE GENOMIC DNA]</scope>
    <source>
        <strain evidence="1 2">Huett2</strain>
    </source>
</reference>
<evidence type="ECO:0000313" key="2">
    <source>
        <dbReference type="Proteomes" id="UP000190229"/>
    </source>
</evidence>
<dbReference type="InterPro" id="IPR027417">
    <property type="entry name" value="P-loop_NTPase"/>
</dbReference>
<dbReference type="PANTHER" id="PTHR41259">
    <property type="entry name" value="DOUBLE-STRAND BREAK REPAIR RAD50 ATPASE, PUTATIVE-RELATED"/>
    <property type="match status" value="1"/>
</dbReference>
<gene>
    <name evidence="1" type="ORF">B2M26_10980</name>
</gene>
<comment type="caution">
    <text evidence="1">The sequence shown here is derived from an EMBL/GenBank/DDBJ whole genome shotgun (WGS) entry which is preliminary data.</text>
</comment>
<protein>
    <recommendedName>
        <fullName evidence="3">DNA replication and repair protein RecF</fullName>
    </recommendedName>
</protein>
<dbReference type="STRING" id="1765683.B2M26_10980"/>
<name>A0A162UNI9_9BACL</name>
<evidence type="ECO:0008006" key="3">
    <source>
        <dbReference type="Google" id="ProtNLM"/>
    </source>
</evidence>
<keyword evidence="2" id="KW-1185">Reference proteome</keyword>
<dbReference type="AlphaFoldDB" id="A0A162UNI9"/>
<evidence type="ECO:0000313" key="1">
    <source>
        <dbReference type="EMBL" id="OPG15585.1"/>
    </source>
</evidence>
<sequence>MKICSRGPREIGELREKQIAFRVLNGTQTEAAYQAQEAEAHLADVDRLWNEYLRVDLARRLLQRAIEEFREQNQSSILARANDFFQRLTVSRYHELIVEYNGTTPYLEAIHIDGSKRRVHQMSDGARDQLFLSLRLAFVEQRIATFDPLPLIMDDILLHFDDDRTQARLQCFTNCPVGHRFCTSRITCRWPMRHTVWGMTLECTIWWCQRNFTLDCNKVSHASDV</sequence>
<dbReference type="EMBL" id="MWPS01000027">
    <property type="protein sequence ID" value="OPG15585.1"/>
    <property type="molecule type" value="Genomic_DNA"/>
</dbReference>
<organism evidence="1 2">
    <name type="scientific">Ferroacidibacillus organovorans</name>
    <dbReference type="NCBI Taxonomy" id="1765683"/>
    <lineage>
        <taxon>Bacteria</taxon>
        <taxon>Bacillati</taxon>
        <taxon>Bacillota</taxon>
        <taxon>Bacilli</taxon>
        <taxon>Bacillales</taxon>
        <taxon>Alicyclobacillaceae</taxon>
        <taxon>Ferroacidibacillus</taxon>
    </lineage>
</organism>
<dbReference type="Gene3D" id="3.40.50.300">
    <property type="entry name" value="P-loop containing nucleotide triphosphate hydrolases"/>
    <property type="match status" value="1"/>
</dbReference>
<dbReference type="PANTHER" id="PTHR41259:SF1">
    <property type="entry name" value="DOUBLE-STRAND BREAK REPAIR RAD50 ATPASE, PUTATIVE-RELATED"/>
    <property type="match status" value="1"/>
</dbReference>
<accession>A0A162UNI9</accession>
<dbReference type="Proteomes" id="UP000190229">
    <property type="component" value="Unassembled WGS sequence"/>
</dbReference>